<dbReference type="GO" id="GO:0030163">
    <property type="term" value="P:protein catabolic process"/>
    <property type="evidence" value="ECO:0007669"/>
    <property type="project" value="UniProtKB-UniRule"/>
</dbReference>
<reference evidence="16 17" key="1">
    <citation type="submission" date="2018-05" db="EMBL/GenBank/DDBJ databases">
        <title>Genomic Encyclopedia of Type Strains, Phase IV (KMG-IV): sequencing the most valuable type-strain genomes for metagenomic binning, comparative biology and taxonomic classification.</title>
        <authorList>
            <person name="Goeker M."/>
        </authorList>
    </citation>
    <scope>NUCLEOTIDE SEQUENCE [LARGE SCALE GENOMIC DNA]</scope>
    <source>
        <strain evidence="16 17">DSM 23606</strain>
    </source>
</reference>
<evidence type="ECO:0000256" key="8">
    <source>
        <dbReference type="ARBA" id="ARBA00054043"/>
    </source>
</evidence>
<dbReference type="Proteomes" id="UP000246569">
    <property type="component" value="Unassembled WGS sequence"/>
</dbReference>
<evidence type="ECO:0000256" key="10">
    <source>
        <dbReference type="ARBA" id="ARBA00066767"/>
    </source>
</evidence>
<evidence type="ECO:0000313" key="16">
    <source>
        <dbReference type="EMBL" id="PWV65748.1"/>
    </source>
</evidence>
<comment type="caution">
    <text evidence="16">The sequence shown here is derived from an EMBL/GenBank/DDBJ whole genome shotgun (WGS) entry which is preliminary data.</text>
</comment>
<keyword evidence="17" id="KW-1185">Reference proteome</keyword>
<dbReference type="InterPro" id="IPR016181">
    <property type="entry name" value="Acyl_CoA_acyltransferase"/>
</dbReference>
<dbReference type="PANTHER" id="PTHR30098">
    <property type="entry name" value="LEUCYL/PHENYLALANYL-TRNA--PROTEIN TRANSFERASE"/>
    <property type="match status" value="1"/>
</dbReference>
<protein>
    <recommendedName>
        <fullName evidence="11 15">Leucyl/phenylalanyl-tRNA--protein transferase</fullName>
        <ecNumber evidence="10 15">2.3.2.6</ecNumber>
    </recommendedName>
    <alternativeName>
        <fullName evidence="12 15">L/F-transferase</fullName>
    </alternativeName>
    <alternativeName>
        <fullName evidence="13 15">Leucyltransferase</fullName>
    </alternativeName>
    <alternativeName>
        <fullName evidence="14 15">Phenyalanyltransferase</fullName>
    </alternativeName>
</protein>
<dbReference type="HAMAP" id="MF_00688">
    <property type="entry name" value="Leu_Phe_trans"/>
    <property type="match status" value="1"/>
</dbReference>
<name>A0A317N1F4_9GAMM</name>
<keyword evidence="4 15" id="KW-0012">Acyltransferase</keyword>
<dbReference type="NCBIfam" id="TIGR00667">
    <property type="entry name" value="aat"/>
    <property type="match status" value="1"/>
</dbReference>
<organism evidence="16 17">
    <name type="scientific">Plasticicumulans acidivorans</name>
    <dbReference type="NCBI Taxonomy" id="886464"/>
    <lineage>
        <taxon>Bacteria</taxon>
        <taxon>Pseudomonadati</taxon>
        <taxon>Pseudomonadota</taxon>
        <taxon>Gammaproteobacteria</taxon>
        <taxon>Candidatus Competibacteraceae</taxon>
        <taxon>Plasticicumulans</taxon>
    </lineage>
</organism>
<dbReference type="Gene3D" id="3.30.70.3550">
    <property type="entry name" value="Leucyl/phenylalanyl-tRNA-protein transferase, N-terminal domain"/>
    <property type="match status" value="1"/>
</dbReference>
<dbReference type="GO" id="GO:0008914">
    <property type="term" value="F:leucyl-tRNA--protein transferase activity"/>
    <property type="evidence" value="ECO:0007669"/>
    <property type="project" value="UniProtKB-UniRule"/>
</dbReference>
<dbReference type="Pfam" id="PF03588">
    <property type="entry name" value="Leu_Phe_trans"/>
    <property type="match status" value="1"/>
</dbReference>
<comment type="catalytic activity">
    <reaction evidence="6 15">
        <text>N-terminal L-arginyl-[protein] + L-leucyl-tRNA(Leu) = N-terminal L-leucyl-L-arginyl-[protein] + tRNA(Leu) + H(+)</text>
        <dbReference type="Rhea" id="RHEA:50416"/>
        <dbReference type="Rhea" id="RHEA-COMP:9613"/>
        <dbReference type="Rhea" id="RHEA-COMP:9622"/>
        <dbReference type="Rhea" id="RHEA-COMP:12672"/>
        <dbReference type="Rhea" id="RHEA-COMP:12673"/>
        <dbReference type="ChEBI" id="CHEBI:15378"/>
        <dbReference type="ChEBI" id="CHEBI:64719"/>
        <dbReference type="ChEBI" id="CHEBI:78442"/>
        <dbReference type="ChEBI" id="CHEBI:78494"/>
        <dbReference type="ChEBI" id="CHEBI:133044"/>
        <dbReference type="EC" id="2.3.2.6"/>
    </reaction>
</comment>
<dbReference type="GO" id="GO:0005737">
    <property type="term" value="C:cytoplasm"/>
    <property type="evidence" value="ECO:0007669"/>
    <property type="project" value="UniProtKB-SubCell"/>
</dbReference>
<evidence type="ECO:0000256" key="2">
    <source>
        <dbReference type="ARBA" id="ARBA00022490"/>
    </source>
</evidence>
<evidence type="ECO:0000256" key="5">
    <source>
        <dbReference type="ARBA" id="ARBA00050607"/>
    </source>
</evidence>
<dbReference type="AlphaFoldDB" id="A0A317N1F4"/>
<dbReference type="FunFam" id="3.30.70.3550:FF:000001">
    <property type="entry name" value="Leucyl/phenylalanyl-tRNA--protein transferase"/>
    <property type="match status" value="1"/>
</dbReference>
<evidence type="ECO:0000256" key="7">
    <source>
        <dbReference type="ARBA" id="ARBA00051538"/>
    </source>
</evidence>
<evidence type="ECO:0000256" key="13">
    <source>
        <dbReference type="ARBA" id="ARBA00077165"/>
    </source>
</evidence>
<dbReference type="InterPro" id="IPR004616">
    <property type="entry name" value="Leu/Phe-tRNA_Trfase"/>
</dbReference>
<comment type="similarity">
    <text evidence="9 15">Belongs to the L/F-transferase family.</text>
</comment>
<accession>A0A317N1F4</accession>
<keyword evidence="2 15" id="KW-0963">Cytoplasm</keyword>
<evidence type="ECO:0000256" key="4">
    <source>
        <dbReference type="ARBA" id="ARBA00023315"/>
    </source>
</evidence>
<dbReference type="RefSeq" id="WP_110016742.1">
    <property type="nucleotide sequence ID" value="NZ_QGTJ01000001.1"/>
</dbReference>
<dbReference type="InterPro" id="IPR042203">
    <property type="entry name" value="Leu/Phe-tRNA_Trfase_C"/>
</dbReference>
<proteinExistence type="inferred from homology"/>
<dbReference type="InterPro" id="IPR042221">
    <property type="entry name" value="Leu/Phe-tRNA_Trfase_N"/>
</dbReference>
<dbReference type="OrthoDB" id="9790282at2"/>
<keyword evidence="3 15" id="KW-0808">Transferase</keyword>
<comment type="function">
    <text evidence="8 15">Functions in the N-end rule pathway of protein degradation where it conjugates Leu, Phe and, less efficiently, Met from aminoacyl-tRNAs to the N-termini of proteins containing an N-terminal arginine or lysine.</text>
</comment>
<evidence type="ECO:0000256" key="12">
    <source>
        <dbReference type="ARBA" id="ARBA00077136"/>
    </source>
</evidence>
<evidence type="ECO:0000256" key="11">
    <source>
        <dbReference type="ARBA" id="ARBA00074372"/>
    </source>
</evidence>
<dbReference type="Gene3D" id="3.40.630.70">
    <property type="entry name" value="Leucyl/phenylalanyl-tRNA-protein transferase, C-terminal domain"/>
    <property type="match status" value="1"/>
</dbReference>
<evidence type="ECO:0000256" key="15">
    <source>
        <dbReference type="HAMAP-Rule" id="MF_00688"/>
    </source>
</evidence>
<sequence>MKPLSWLDARNPGAPFPNPQNALREPNGLLAVGGGLEPQRLLNAYRSGIFPWFDAGQPILWWSPDPRTIFLPDHIHVSHSLRKRLRGAHYRSSFDHAFAEVIDACAAPRPNAPSSWITAQMRDAYCTLHALGYAHSVETWYDDTLIGGLYGVALGGVFFGESMFSRRSDASKVALVQLAGLLLRRGFGFIDCQMETDHLLSLGAQTISRDHFLSLLRAQVTRPLPVDSWRHEPPMVFR</sequence>
<dbReference type="EMBL" id="QGTJ01000001">
    <property type="protein sequence ID" value="PWV65748.1"/>
    <property type="molecule type" value="Genomic_DNA"/>
</dbReference>
<dbReference type="FunFam" id="3.40.630.70:FF:000001">
    <property type="entry name" value="Leucyl/phenylalanyl-tRNA--protein transferase"/>
    <property type="match status" value="1"/>
</dbReference>
<evidence type="ECO:0000256" key="6">
    <source>
        <dbReference type="ARBA" id="ARBA00050652"/>
    </source>
</evidence>
<dbReference type="EC" id="2.3.2.6" evidence="10 15"/>
<comment type="catalytic activity">
    <reaction evidence="5 15">
        <text>L-phenylalanyl-tRNA(Phe) + an N-terminal L-alpha-aminoacyl-[protein] = an N-terminal L-phenylalanyl-L-alpha-aminoacyl-[protein] + tRNA(Phe)</text>
        <dbReference type="Rhea" id="RHEA:43632"/>
        <dbReference type="Rhea" id="RHEA-COMP:9668"/>
        <dbReference type="Rhea" id="RHEA-COMP:9699"/>
        <dbReference type="Rhea" id="RHEA-COMP:10636"/>
        <dbReference type="Rhea" id="RHEA-COMP:10637"/>
        <dbReference type="ChEBI" id="CHEBI:78442"/>
        <dbReference type="ChEBI" id="CHEBI:78531"/>
        <dbReference type="ChEBI" id="CHEBI:78597"/>
        <dbReference type="ChEBI" id="CHEBI:83561"/>
        <dbReference type="EC" id="2.3.2.6"/>
    </reaction>
</comment>
<evidence type="ECO:0000313" key="17">
    <source>
        <dbReference type="Proteomes" id="UP000246569"/>
    </source>
</evidence>
<dbReference type="SUPFAM" id="SSF55729">
    <property type="entry name" value="Acyl-CoA N-acyltransferases (Nat)"/>
    <property type="match status" value="1"/>
</dbReference>
<evidence type="ECO:0000256" key="9">
    <source>
        <dbReference type="ARBA" id="ARBA00061535"/>
    </source>
</evidence>
<evidence type="ECO:0000256" key="3">
    <source>
        <dbReference type="ARBA" id="ARBA00022679"/>
    </source>
</evidence>
<comment type="subcellular location">
    <subcellularLocation>
        <location evidence="1 15">Cytoplasm</location>
    </subcellularLocation>
</comment>
<comment type="catalytic activity">
    <reaction evidence="7 15">
        <text>N-terminal L-lysyl-[protein] + L-leucyl-tRNA(Leu) = N-terminal L-leucyl-L-lysyl-[protein] + tRNA(Leu) + H(+)</text>
        <dbReference type="Rhea" id="RHEA:12340"/>
        <dbReference type="Rhea" id="RHEA-COMP:9613"/>
        <dbReference type="Rhea" id="RHEA-COMP:9622"/>
        <dbReference type="Rhea" id="RHEA-COMP:12670"/>
        <dbReference type="Rhea" id="RHEA-COMP:12671"/>
        <dbReference type="ChEBI" id="CHEBI:15378"/>
        <dbReference type="ChEBI" id="CHEBI:65249"/>
        <dbReference type="ChEBI" id="CHEBI:78442"/>
        <dbReference type="ChEBI" id="CHEBI:78494"/>
        <dbReference type="ChEBI" id="CHEBI:133043"/>
        <dbReference type="EC" id="2.3.2.6"/>
    </reaction>
</comment>
<evidence type="ECO:0000256" key="1">
    <source>
        <dbReference type="ARBA" id="ARBA00004496"/>
    </source>
</evidence>
<dbReference type="PANTHER" id="PTHR30098:SF2">
    <property type="entry name" value="LEUCYL_PHENYLALANYL-TRNA--PROTEIN TRANSFERASE"/>
    <property type="match status" value="1"/>
</dbReference>
<evidence type="ECO:0000256" key="14">
    <source>
        <dbReference type="ARBA" id="ARBA00083640"/>
    </source>
</evidence>
<gene>
    <name evidence="15" type="primary">aat</name>
    <name evidence="16" type="ORF">C7443_101233</name>
</gene>